<organism evidence="3">
    <name type="scientific">Timema shepardi</name>
    <name type="common">Walking stick</name>
    <dbReference type="NCBI Taxonomy" id="629360"/>
    <lineage>
        <taxon>Eukaryota</taxon>
        <taxon>Metazoa</taxon>
        <taxon>Ecdysozoa</taxon>
        <taxon>Arthropoda</taxon>
        <taxon>Hexapoda</taxon>
        <taxon>Insecta</taxon>
        <taxon>Pterygota</taxon>
        <taxon>Neoptera</taxon>
        <taxon>Polyneoptera</taxon>
        <taxon>Phasmatodea</taxon>
        <taxon>Timematodea</taxon>
        <taxon>Timematoidea</taxon>
        <taxon>Timematidae</taxon>
        <taxon>Timema</taxon>
    </lineage>
</organism>
<name>A0A7R9AP61_TIMSH</name>
<dbReference type="GO" id="GO:0080008">
    <property type="term" value="C:Cul4-RING E3 ubiquitin ligase complex"/>
    <property type="evidence" value="ECO:0007669"/>
    <property type="project" value="TreeGrafter"/>
</dbReference>
<keyword evidence="1" id="KW-0853">WD repeat</keyword>
<dbReference type="Gene3D" id="2.130.10.10">
    <property type="entry name" value="YVTN repeat-like/Quinoprotein amine dehydrogenase"/>
    <property type="match status" value="1"/>
</dbReference>
<gene>
    <name evidence="3" type="ORF">TSIB3V08_LOCUS2036</name>
</gene>
<dbReference type="GO" id="GO:0045944">
    <property type="term" value="P:positive regulation of transcription by RNA polymerase II"/>
    <property type="evidence" value="ECO:0007669"/>
    <property type="project" value="TreeGrafter"/>
</dbReference>
<dbReference type="GO" id="GO:0005737">
    <property type="term" value="C:cytoplasm"/>
    <property type="evidence" value="ECO:0007669"/>
    <property type="project" value="TreeGrafter"/>
</dbReference>
<dbReference type="SUPFAM" id="SSF50978">
    <property type="entry name" value="WD40 repeat-like"/>
    <property type="match status" value="1"/>
</dbReference>
<protein>
    <submittedName>
        <fullName evidence="3">Uncharacterized protein</fullName>
    </submittedName>
</protein>
<dbReference type="InterPro" id="IPR001680">
    <property type="entry name" value="WD40_rpt"/>
</dbReference>
<dbReference type="SMART" id="SM00320">
    <property type="entry name" value="WD40"/>
    <property type="match status" value="2"/>
</dbReference>
<accession>A0A7R9AP61</accession>
<dbReference type="AlphaFoldDB" id="A0A7R9AP61"/>
<sequence>MKVLFRGSIPTFVWRIVENHFGKSILSTPNRDSNHNLQVICTLVYCESGALDHTTSETVDEWSNVPLLVFNWTAEAGEIRVLTPAGISHKPTIIKSITTTYPSVLTPSAVGSTTHSIGPSKPTSLNKTTDHEILRPRQFNIQRQDPRSKDLRFGSHMEEAVAASRHDKELMFDEQGSNQPAVKQKYLGHRNARTMIKEASFWGQDYVLSGSDCGHVFAWDRHSGALVMLLEADHHVVNCLQPHPFLPILATSGIDYDVKLWAPLQDEPCFDLQQAQVLMKRNEVMLEETKDTITVPASFMIRMLACLNQIRRARRFVDIDLPPTCHAEDKPTTRFEDDEDEVFFGFDNTVEAHVPSPDGLGEDGDISSNPDDTAPNIDVVEIELGTCEECTLMKDLGQIQITSGGTFIHKLKVLGYRLRCPGFYPRTSRFSSKAMVLEQGQLIAVRTNEELLEQKSGDSDLKV</sequence>
<evidence type="ECO:0000313" key="3">
    <source>
        <dbReference type="EMBL" id="CAD7257779.1"/>
    </source>
</evidence>
<dbReference type="InterPro" id="IPR036322">
    <property type="entry name" value="WD40_repeat_dom_sf"/>
</dbReference>
<keyword evidence="2" id="KW-0677">Repeat</keyword>
<dbReference type="InterPro" id="IPR015943">
    <property type="entry name" value="WD40/YVTN_repeat-like_dom_sf"/>
</dbReference>
<dbReference type="PANTHER" id="PTHR15574:SF39">
    <property type="entry name" value="DDB1- AND CUL4-ASSOCIATED FACTOR 6"/>
    <property type="match status" value="1"/>
</dbReference>
<reference evidence="3" key="1">
    <citation type="submission" date="2020-11" db="EMBL/GenBank/DDBJ databases">
        <authorList>
            <person name="Tran Van P."/>
        </authorList>
    </citation>
    <scope>NUCLEOTIDE SEQUENCE</scope>
</reference>
<evidence type="ECO:0000256" key="1">
    <source>
        <dbReference type="ARBA" id="ARBA00022574"/>
    </source>
</evidence>
<dbReference type="PANTHER" id="PTHR15574">
    <property type="entry name" value="WD REPEAT DOMAIN-CONTAINING FAMILY"/>
    <property type="match status" value="1"/>
</dbReference>
<evidence type="ECO:0000256" key="2">
    <source>
        <dbReference type="ARBA" id="ARBA00022737"/>
    </source>
</evidence>
<dbReference type="InterPro" id="IPR045151">
    <property type="entry name" value="DCAF8"/>
</dbReference>
<dbReference type="EMBL" id="OC000593">
    <property type="protein sequence ID" value="CAD7257779.1"/>
    <property type="molecule type" value="Genomic_DNA"/>
</dbReference>
<proteinExistence type="predicted"/>